<name>A0A224Y426_9HEMI</name>
<feature type="chain" id="PRO_5012240060" evidence="1">
    <location>
        <begin position="25"/>
        <end position="74"/>
    </location>
</feature>
<accession>A0A224Y426</accession>
<reference evidence="2" key="1">
    <citation type="journal article" date="2018" name="PLoS Negl. Trop. Dis.">
        <title>An insight into the salivary gland and fat body transcriptome of Panstrongylus lignarius (Hemiptera: Heteroptera), the main vector of Chagas disease in Peru.</title>
        <authorList>
            <person name="Nevoa J.C."/>
            <person name="Mendes M.T."/>
            <person name="da Silva M.V."/>
            <person name="Soares S.C."/>
            <person name="Oliveira C.J.F."/>
            <person name="Ribeiro J.M.C."/>
        </authorList>
    </citation>
    <scope>NUCLEOTIDE SEQUENCE</scope>
</reference>
<keyword evidence="1" id="KW-0732">Signal</keyword>
<organism evidence="2">
    <name type="scientific">Panstrongylus lignarius</name>
    <dbReference type="NCBI Taxonomy" id="156445"/>
    <lineage>
        <taxon>Eukaryota</taxon>
        <taxon>Metazoa</taxon>
        <taxon>Ecdysozoa</taxon>
        <taxon>Arthropoda</taxon>
        <taxon>Hexapoda</taxon>
        <taxon>Insecta</taxon>
        <taxon>Pterygota</taxon>
        <taxon>Neoptera</taxon>
        <taxon>Paraneoptera</taxon>
        <taxon>Hemiptera</taxon>
        <taxon>Heteroptera</taxon>
        <taxon>Panheteroptera</taxon>
        <taxon>Cimicomorpha</taxon>
        <taxon>Reduviidae</taxon>
        <taxon>Triatominae</taxon>
        <taxon>Panstrongylus</taxon>
    </lineage>
</organism>
<sequence length="74" mass="8708">MEINLVKIFIVITILAAVCSFSASSHHRLPYQLPPFPVKPRRIAREAMMMMPQLHMSRTYEEATIDWNKIMRHL</sequence>
<dbReference type="AlphaFoldDB" id="A0A224Y426"/>
<evidence type="ECO:0000256" key="1">
    <source>
        <dbReference type="SAM" id="SignalP"/>
    </source>
</evidence>
<proteinExistence type="predicted"/>
<protein>
    <submittedName>
        <fullName evidence="2">Putative secreted protein</fullName>
    </submittedName>
</protein>
<feature type="signal peptide" evidence="1">
    <location>
        <begin position="1"/>
        <end position="24"/>
    </location>
</feature>
<dbReference type="EMBL" id="GFTR01000516">
    <property type="protein sequence ID" value="JAW15910.1"/>
    <property type="molecule type" value="Transcribed_RNA"/>
</dbReference>
<evidence type="ECO:0000313" key="2">
    <source>
        <dbReference type="EMBL" id="JAW15910.1"/>
    </source>
</evidence>